<feature type="compositionally biased region" description="Polar residues" evidence="7">
    <location>
        <begin position="37"/>
        <end position="51"/>
    </location>
</feature>
<comment type="subcellular location">
    <subcellularLocation>
        <location evidence="1">Membrane</location>
        <topology evidence="1">Multi-pass membrane protein</topology>
    </subcellularLocation>
</comment>
<accession>A0A8H5PRS2</accession>
<evidence type="ECO:0000256" key="8">
    <source>
        <dbReference type="SAM" id="Phobius"/>
    </source>
</evidence>
<evidence type="ECO:0000256" key="1">
    <source>
        <dbReference type="ARBA" id="ARBA00004141"/>
    </source>
</evidence>
<gene>
    <name evidence="9" type="ORF">FSUBG_7958</name>
</gene>
<dbReference type="PANTHER" id="PTHR43791">
    <property type="entry name" value="PERMEASE-RELATED"/>
    <property type="match status" value="1"/>
</dbReference>
<feature type="transmembrane region" description="Helical" evidence="8">
    <location>
        <begin position="404"/>
        <end position="426"/>
    </location>
</feature>
<evidence type="ECO:0000256" key="2">
    <source>
        <dbReference type="ARBA" id="ARBA00022448"/>
    </source>
</evidence>
<keyword evidence="10" id="KW-1185">Reference proteome</keyword>
<sequence length="459" mass="51548">MTSSDISPKGHIGSQGFDEKTHELPDSSSGEPPIKQHYNTVTRGESVPSSDDINDNIVGYDGRLMGARTRLSSQQEKKLLRRIDWHLIPLLSVMYMVKSIDASNVSNARIMDRGTPRNIMTELNISADDYNFVTMAYYIPYILAETPSNLLVKRLKPSVWQARIMISWGIVLVCHAAVKNAAGLYTVRAFLGLFEAGLWPGMLLQLCYWYRPDEMASRIVLVTILGNFSAVVSGVLAFAFNGVHAQGLSGWKWLILTEGVFTILLGIFAYVFMPDFPDTARWMTEEEKAFVQARLPINAPRAAEKDFDWKEFRNTLKDHKLWLFLLCWAFYTIGTTGLNFYQPTVIANLGFTYTMMWPWRVQTTDGATGSAFAIAFANSYGQIGGAVGSQLFNSRFAPRYTTSFGIAMGFIGMAIIMNVITWSFTWKVDVATRRLKRARDAAAKRNEAILDDVDIHAKT</sequence>
<dbReference type="SUPFAM" id="SSF103473">
    <property type="entry name" value="MFS general substrate transporter"/>
    <property type="match status" value="1"/>
</dbReference>
<evidence type="ECO:0000256" key="4">
    <source>
        <dbReference type="ARBA" id="ARBA00022989"/>
    </source>
</evidence>
<keyword evidence="4 8" id="KW-1133">Transmembrane helix</keyword>
<keyword evidence="5 8" id="KW-0472">Membrane</keyword>
<dbReference type="GO" id="GO:0022857">
    <property type="term" value="F:transmembrane transporter activity"/>
    <property type="evidence" value="ECO:0007669"/>
    <property type="project" value="InterPro"/>
</dbReference>
<feature type="transmembrane region" description="Helical" evidence="8">
    <location>
        <begin position="160"/>
        <end position="178"/>
    </location>
</feature>
<dbReference type="InterPro" id="IPR036259">
    <property type="entry name" value="MFS_trans_sf"/>
</dbReference>
<dbReference type="EMBL" id="JAAOAV010000104">
    <property type="protein sequence ID" value="KAF5601976.1"/>
    <property type="molecule type" value="Genomic_DNA"/>
</dbReference>
<keyword evidence="3 8" id="KW-0812">Transmembrane</keyword>
<keyword evidence="2" id="KW-0813">Transport</keyword>
<evidence type="ECO:0000256" key="6">
    <source>
        <dbReference type="ARBA" id="ARBA00023180"/>
    </source>
</evidence>
<dbReference type="Pfam" id="PF07690">
    <property type="entry name" value="MFS_1"/>
    <property type="match status" value="1"/>
</dbReference>
<dbReference type="RefSeq" id="XP_036536564.1">
    <property type="nucleotide sequence ID" value="XM_036686316.1"/>
</dbReference>
<evidence type="ECO:0000313" key="10">
    <source>
        <dbReference type="Proteomes" id="UP000547976"/>
    </source>
</evidence>
<comment type="caution">
    <text evidence="9">The sequence shown here is derived from an EMBL/GenBank/DDBJ whole genome shotgun (WGS) entry which is preliminary data.</text>
</comment>
<protein>
    <submittedName>
        <fullName evidence="9">Tartrate transporter</fullName>
    </submittedName>
</protein>
<evidence type="ECO:0000256" key="3">
    <source>
        <dbReference type="ARBA" id="ARBA00022692"/>
    </source>
</evidence>
<dbReference type="Proteomes" id="UP000547976">
    <property type="component" value="Unassembled WGS sequence"/>
</dbReference>
<dbReference type="PANTHER" id="PTHR43791:SF51">
    <property type="entry name" value="MAJOR FACILITATOR SUPERFAMILY (MFS) PROFILE DOMAIN-CONTAINING PROTEIN"/>
    <property type="match status" value="1"/>
</dbReference>
<dbReference type="Gene3D" id="1.20.1250.20">
    <property type="entry name" value="MFS general substrate transporter like domains"/>
    <property type="match status" value="1"/>
</dbReference>
<feature type="transmembrane region" description="Helical" evidence="8">
    <location>
        <begin position="321"/>
        <end position="341"/>
    </location>
</feature>
<feature type="transmembrane region" description="Helical" evidence="8">
    <location>
        <begin position="190"/>
        <end position="210"/>
    </location>
</feature>
<dbReference type="InterPro" id="IPR011701">
    <property type="entry name" value="MFS"/>
</dbReference>
<dbReference type="GeneID" id="59321034"/>
<evidence type="ECO:0000313" key="9">
    <source>
        <dbReference type="EMBL" id="KAF5601976.1"/>
    </source>
</evidence>
<dbReference type="OrthoDB" id="2985014at2759"/>
<feature type="region of interest" description="Disordered" evidence="7">
    <location>
        <begin position="1"/>
        <end position="53"/>
    </location>
</feature>
<dbReference type="GO" id="GO:0016020">
    <property type="term" value="C:membrane"/>
    <property type="evidence" value="ECO:0007669"/>
    <property type="project" value="UniProtKB-SubCell"/>
</dbReference>
<proteinExistence type="predicted"/>
<feature type="transmembrane region" description="Helical" evidence="8">
    <location>
        <begin position="219"/>
        <end position="241"/>
    </location>
</feature>
<reference evidence="9 10" key="1">
    <citation type="submission" date="2020-05" db="EMBL/GenBank/DDBJ databases">
        <title>Identification and distribution of gene clusters putatively required for synthesis of sphingolipid metabolism inhibitors in phylogenetically diverse species of the filamentous fungus Fusarium.</title>
        <authorList>
            <person name="Kim H.-S."/>
            <person name="Busman M."/>
            <person name="Brown D.W."/>
            <person name="Divon H."/>
            <person name="Uhlig S."/>
            <person name="Proctor R.H."/>
        </authorList>
    </citation>
    <scope>NUCLEOTIDE SEQUENCE [LARGE SCALE GENOMIC DNA]</scope>
    <source>
        <strain evidence="9 10">NRRL 66333</strain>
    </source>
</reference>
<dbReference type="FunFam" id="1.20.1250.20:FF:000018">
    <property type="entry name" value="MFS transporter permease"/>
    <property type="match status" value="1"/>
</dbReference>
<organism evidence="9 10">
    <name type="scientific">Gibberella subglutinans</name>
    <name type="common">Fusarium subglutinans</name>
    <dbReference type="NCBI Taxonomy" id="42677"/>
    <lineage>
        <taxon>Eukaryota</taxon>
        <taxon>Fungi</taxon>
        <taxon>Dikarya</taxon>
        <taxon>Ascomycota</taxon>
        <taxon>Pezizomycotina</taxon>
        <taxon>Sordariomycetes</taxon>
        <taxon>Hypocreomycetidae</taxon>
        <taxon>Hypocreales</taxon>
        <taxon>Nectriaceae</taxon>
        <taxon>Fusarium</taxon>
        <taxon>Fusarium fujikuroi species complex</taxon>
    </lineage>
</organism>
<evidence type="ECO:0000256" key="7">
    <source>
        <dbReference type="SAM" id="MobiDB-lite"/>
    </source>
</evidence>
<name>A0A8H5PRS2_GIBSU</name>
<evidence type="ECO:0000256" key="5">
    <source>
        <dbReference type="ARBA" id="ARBA00023136"/>
    </source>
</evidence>
<keyword evidence="6" id="KW-0325">Glycoprotein</keyword>
<dbReference type="AlphaFoldDB" id="A0A8H5PRS2"/>
<feature type="transmembrane region" description="Helical" evidence="8">
    <location>
        <begin position="253"/>
        <end position="273"/>
    </location>
</feature>